<proteinExistence type="predicted"/>
<evidence type="ECO:0000313" key="3">
    <source>
        <dbReference type="Proteomes" id="UP001275084"/>
    </source>
</evidence>
<reference evidence="2" key="2">
    <citation type="submission" date="2023-06" db="EMBL/GenBank/DDBJ databases">
        <authorList>
            <consortium name="Lawrence Berkeley National Laboratory"/>
            <person name="Haridas S."/>
            <person name="Hensen N."/>
            <person name="Bonometti L."/>
            <person name="Westerberg I."/>
            <person name="Brannstrom I.O."/>
            <person name="Guillou S."/>
            <person name="Cros-Aarteil S."/>
            <person name="Calhoun S."/>
            <person name="Kuo A."/>
            <person name="Mondo S."/>
            <person name="Pangilinan J."/>
            <person name="Riley R."/>
            <person name="Labutti K."/>
            <person name="Andreopoulos B."/>
            <person name="Lipzen A."/>
            <person name="Chen C."/>
            <person name="Yanf M."/>
            <person name="Daum C."/>
            <person name="Ng V."/>
            <person name="Clum A."/>
            <person name="Steindorff A."/>
            <person name="Ohm R."/>
            <person name="Martin F."/>
            <person name="Silar P."/>
            <person name="Natvig D."/>
            <person name="Lalanne C."/>
            <person name="Gautier V."/>
            <person name="Ament-Velasquez S.L."/>
            <person name="Kruys A."/>
            <person name="Hutchinson M.I."/>
            <person name="Powell A.J."/>
            <person name="Barry K."/>
            <person name="Miller A.N."/>
            <person name="Grigoriev I.V."/>
            <person name="Debuchy R."/>
            <person name="Gladieux P."/>
            <person name="Thoren M.H."/>
            <person name="Johannesson H."/>
        </authorList>
    </citation>
    <scope>NUCLEOTIDE SEQUENCE</scope>
    <source>
        <strain evidence="2">CBS 955.72</strain>
    </source>
</reference>
<evidence type="ECO:0000256" key="1">
    <source>
        <dbReference type="SAM" id="MobiDB-lite"/>
    </source>
</evidence>
<evidence type="ECO:0000313" key="2">
    <source>
        <dbReference type="EMBL" id="KAK3350044.1"/>
    </source>
</evidence>
<protein>
    <submittedName>
        <fullName evidence="2">Uncharacterized protein</fullName>
    </submittedName>
</protein>
<accession>A0AAJ0HFS7</accession>
<name>A0AAJ0HFS7_9PEZI</name>
<reference evidence="2" key="1">
    <citation type="journal article" date="2023" name="Mol. Phylogenet. Evol.">
        <title>Genome-scale phylogeny and comparative genomics of the fungal order Sordariales.</title>
        <authorList>
            <person name="Hensen N."/>
            <person name="Bonometti L."/>
            <person name="Westerberg I."/>
            <person name="Brannstrom I.O."/>
            <person name="Guillou S."/>
            <person name="Cros-Aarteil S."/>
            <person name="Calhoun S."/>
            <person name="Haridas S."/>
            <person name="Kuo A."/>
            <person name="Mondo S."/>
            <person name="Pangilinan J."/>
            <person name="Riley R."/>
            <person name="LaButti K."/>
            <person name="Andreopoulos B."/>
            <person name="Lipzen A."/>
            <person name="Chen C."/>
            <person name="Yan M."/>
            <person name="Daum C."/>
            <person name="Ng V."/>
            <person name="Clum A."/>
            <person name="Steindorff A."/>
            <person name="Ohm R.A."/>
            <person name="Martin F."/>
            <person name="Silar P."/>
            <person name="Natvig D.O."/>
            <person name="Lalanne C."/>
            <person name="Gautier V."/>
            <person name="Ament-Velasquez S.L."/>
            <person name="Kruys A."/>
            <person name="Hutchinson M.I."/>
            <person name="Powell A.J."/>
            <person name="Barry K."/>
            <person name="Miller A.N."/>
            <person name="Grigoriev I.V."/>
            <person name="Debuchy R."/>
            <person name="Gladieux P."/>
            <person name="Hiltunen Thoren M."/>
            <person name="Johannesson H."/>
        </authorList>
    </citation>
    <scope>NUCLEOTIDE SEQUENCE</scope>
    <source>
        <strain evidence="2">CBS 955.72</strain>
    </source>
</reference>
<feature type="region of interest" description="Disordered" evidence="1">
    <location>
        <begin position="69"/>
        <end position="91"/>
    </location>
</feature>
<organism evidence="2 3">
    <name type="scientific">Lasiosphaeria hispida</name>
    <dbReference type="NCBI Taxonomy" id="260671"/>
    <lineage>
        <taxon>Eukaryota</taxon>
        <taxon>Fungi</taxon>
        <taxon>Dikarya</taxon>
        <taxon>Ascomycota</taxon>
        <taxon>Pezizomycotina</taxon>
        <taxon>Sordariomycetes</taxon>
        <taxon>Sordariomycetidae</taxon>
        <taxon>Sordariales</taxon>
        <taxon>Lasiosphaeriaceae</taxon>
        <taxon>Lasiosphaeria</taxon>
    </lineage>
</organism>
<dbReference type="AlphaFoldDB" id="A0AAJ0HFS7"/>
<comment type="caution">
    <text evidence="2">The sequence shown here is derived from an EMBL/GenBank/DDBJ whole genome shotgun (WGS) entry which is preliminary data.</text>
</comment>
<sequence>MGGWSVCSLCAASRTPGKSFSRTVRSDLSLALILFCRLLLLPCPSWCCFAVHALASSHLAYGRAHRRFSGTDERGPSANAGAALDEADDGGSPGGRIARMLTRSARRFVSWRILHCERRWERRSQFTLEGALPISELPTGRADATWQLIISEQHVCGPGSTLPALPIRPSLAVVAY</sequence>
<keyword evidence="3" id="KW-1185">Reference proteome</keyword>
<dbReference type="EMBL" id="JAUIQD010000005">
    <property type="protein sequence ID" value="KAK3350044.1"/>
    <property type="molecule type" value="Genomic_DNA"/>
</dbReference>
<dbReference type="Proteomes" id="UP001275084">
    <property type="component" value="Unassembled WGS sequence"/>
</dbReference>
<gene>
    <name evidence="2" type="ORF">B0T25DRAFT_257586</name>
</gene>